<proteinExistence type="predicted"/>
<keyword evidence="4" id="KW-1185">Reference proteome</keyword>
<dbReference type="InterPro" id="IPR019180">
    <property type="entry name" value="Oxidoreductase-like_N"/>
</dbReference>
<dbReference type="PANTHER" id="PTHR21193:SF3">
    <property type="entry name" value="OXIDOREDUCTASE-LIKE DOMAIN-CONTAINING PROTEIN 1"/>
    <property type="match status" value="1"/>
</dbReference>
<dbReference type="PANTHER" id="PTHR21193">
    <property type="entry name" value="OXIDOREDUCTASE-LIKE DOMAIN-CONTAINING PROTEIN 1"/>
    <property type="match status" value="1"/>
</dbReference>
<dbReference type="InterPro" id="IPR039251">
    <property type="entry name" value="OXLD1"/>
</dbReference>
<dbReference type="AlphaFoldDB" id="A0A516SCG1"/>
<dbReference type="KEGG" id="cari:FNU76_05465"/>
<evidence type="ECO:0000259" key="2">
    <source>
        <dbReference type="Pfam" id="PF09791"/>
    </source>
</evidence>
<evidence type="ECO:0000256" key="1">
    <source>
        <dbReference type="SAM" id="MobiDB-lite"/>
    </source>
</evidence>
<dbReference type="EMBL" id="CP041730">
    <property type="protein sequence ID" value="QDQ25839.1"/>
    <property type="molecule type" value="Genomic_DNA"/>
</dbReference>
<evidence type="ECO:0000313" key="4">
    <source>
        <dbReference type="Proteomes" id="UP000317550"/>
    </source>
</evidence>
<organism evidence="3 4">
    <name type="scientific">Chitinimonas arctica</name>
    <dbReference type="NCBI Taxonomy" id="2594795"/>
    <lineage>
        <taxon>Bacteria</taxon>
        <taxon>Pseudomonadati</taxon>
        <taxon>Pseudomonadota</taxon>
        <taxon>Betaproteobacteria</taxon>
        <taxon>Neisseriales</taxon>
        <taxon>Chitinibacteraceae</taxon>
        <taxon>Chitinimonas</taxon>
    </lineage>
</organism>
<sequence length="66" mass="7329">MSDSPSAWPADDPPPEPPIAPPPEACCGSGCDPCIFDFYSEEVQQHRLLLAQWQARQALREHTKPI</sequence>
<dbReference type="RefSeq" id="WP_143856764.1">
    <property type="nucleotide sequence ID" value="NZ_CP041730.1"/>
</dbReference>
<protein>
    <submittedName>
        <fullName evidence="3">Oxidoreductase</fullName>
    </submittedName>
</protein>
<feature type="domain" description="Oxidoreductase-like" evidence="2">
    <location>
        <begin position="15"/>
        <end position="52"/>
    </location>
</feature>
<feature type="compositionally biased region" description="Pro residues" evidence="1">
    <location>
        <begin position="11"/>
        <end position="23"/>
    </location>
</feature>
<dbReference type="Pfam" id="PF09791">
    <property type="entry name" value="Oxidored-like"/>
    <property type="match status" value="1"/>
</dbReference>
<feature type="region of interest" description="Disordered" evidence="1">
    <location>
        <begin position="1"/>
        <end position="23"/>
    </location>
</feature>
<accession>A0A516SCG1</accession>
<dbReference type="Proteomes" id="UP000317550">
    <property type="component" value="Chromosome"/>
</dbReference>
<reference evidence="4" key="1">
    <citation type="submission" date="2019-07" db="EMBL/GenBank/DDBJ databases">
        <title>Chitinimonas sp. nov., isolated from Ny-Alesund, arctica soil.</title>
        <authorList>
            <person name="Xu Q."/>
            <person name="Peng F."/>
        </authorList>
    </citation>
    <scope>NUCLEOTIDE SEQUENCE [LARGE SCALE GENOMIC DNA]</scope>
    <source>
        <strain evidence="4">R3-44</strain>
    </source>
</reference>
<evidence type="ECO:0000313" key="3">
    <source>
        <dbReference type="EMBL" id="QDQ25839.1"/>
    </source>
</evidence>
<name>A0A516SCG1_9NEIS</name>
<gene>
    <name evidence="3" type="ORF">FNU76_05465</name>
</gene>
<feature type="compositionally biased region" description="Low complexity" evidence="1">
    <location>
        <begin position="1"/>
        <end position="10"/>
    </location>
</feature>